<dbReference type="InterPro" id="IPR002293">
    <property type="entry name" value="AA/rel_permease1"/>
</dbReference>
<feature type="transmembrane region" description="Helical" evidence="6">
    <location>
        <begin position="300"/>
        <end position="325"/>
    </location>
</feature>
<comment type="caution">
    <text evidence="7">The sequence shown here is derived from an EMBL/GenBank/DDBJ whole genome shotgun (WGS) entry which is preliminary data.</text>
</comment>
<evidence type="ECO:0000256" key="2">
    <source>
        <dbReference type="ARBA" id="ARBA00022448"/>
    </source>
</evidence>
<reference evidence="7 8" key="1">
    <citation type="submission" date="2024-01" db="EMBL/GenBank/DDBJ databases">
        <title>The genome of the rayed Mediterranean limpet Patella caerulea (Linnaeus, 1758).</title>
        <authorList>
            <person name="Anh-Thu Weber A."/>
            <person name="Halstead-Nussloch G."/>
        </authorList>
    </citation>
    <scope>NUCLEOTIDE SEQUENCE [LARGE SCALE GENOMIC DNA]</scope>
    <source>
        <strain evidence="7">AATW-2023a</strain>
        <tissue evidence="7">Whole specimen</tissue>
    </source>
</reference>
<dbReference type="PANTHER" id="PTHR43243:SF4">
    <property type="entry name" value="CATIONIC AMINO ACID TRANSPORTER 4"/>
    <property type="match status" value="1"/>
</dbReference>
<name>A0AAN8JD37_PATCE</name>
<sequence>MSRSNSPAVKPELKPQLTLWMLIVLGISSTVGSGIYMVIGIVAKEYAGPSVIISFIIAGLITLSNSMAYAELSSRFPGAGALYSYVHQCWGVRFGFLIGWLSILGNVAVVSLGAQTFSSYIESMIFNDSINRLNSTEYLRDVLFNNVIDIPASLVIIVSTVVIMSGSTKVAKLSTITSTVSVTSLIILTVTGFRNGDVRNLEDADHDSWIPFGFTGIIHGAAICYFAYTGFVTVCFSSEEAKNPKRSVPMAIGIVVVFVIFLYVGVTVAVLMIEPYWLLETEAPLLTVMHYAQSEWTKEFMIVGVTTGLIQVNLLCIYGLSRLVFSMARDGLLVNVLQGVYTENKSPVVSLIVCGVSCVLFSSVFKVKFLISFTNTVIFINSIVANILVLYVRCHPTPNVSLRTSLVSNIKVDTRVEDGSDLIGVGKTVHTKSSDENGICEDIAVLETTLIMSSSTKQDITEQETDEDSGSVFIPLLSSNAIPSRHVVEISDLNVEHHLSSFVGQLTSSPALDITTYLQHQRGINRREIVHEDYRDQDQCTEYPGVHDERLRKWRTLILLLIILVSCVFLAVTIILLALKQASVRFTDSVAPVLCGLALVYSMVTLHKMKSDGEFPEMKMPLVPFLPTTNILLDVLMLVILSDSVGPLYYMAMGFTGIVLYSFISRKNKKALLETN</sequence>
<keyword evidence="4 6" id="KW-1133">Transmembrane helix</keyword>
<comment type="subcellular location">
    <subcellularLocation>
        <location evidence="1">Membrane</location>
        <topology evidence="1">Multi-pass membrane protein</topology>
    </subcellularLocation>
</comment>
<evidence type="ECO:0000256" key="1">
    <source>
        <dbReference type="ARBA" id="ARBA00004141"/>
    </source>
</evidence>
<feature type="transmembrane region" description="Helical" evidence="6">
    <location>
        <begin position="51"/>
        <end position="70"/>
    </location>
</feature>
<feature type="transmembrane region" description="Helical" evidence="6">
    <location>
        <begin position="20"/>
        <end position="39"/>
    </location>
</feature>
<evidence type="ECO:0000256" key="6">
    <source>
        <dbReference type="SAM" id="Phobius"/>
    </source>
</evidence>
<evidence type="ECO:0000256" key="4">
    <source>
        <dbReference type="ARBA" id="ARBA00022989"/>
    </source>
</evidence>
<evidence type="ECO:0008006" key="9">
    <source>
        <dbReference type="Google" id="ProtNLM"/>
    </source>
</evidence>
<dbReference type="Gene3D" id="1.20.1740.10">
    <property type="entry name" value="Amino acid/polyamine transporter I"/>
    <property type="match status" value="1"/>
</dbReference>
<feature type="transmembrane region" description="Helical" evidence="6">
    <location>
        <begin position="248"/>
        <end position="273"/>
    </location>
</feature>
<dbReference type="GO" id="GO:0016020">
    <property type="term" value="C:membrane"/>
    <property type="evidence" value="ECO:0007669"/>
    <property type="project" value="UniProtKB-SubCell"/>
</dbReference>
<organism evidence="7 8">
    <name type="scientific">Patella caerulea</name>
    <name type="common">Rayed Mediterranean limpet</name>
    <dbReference type="NCBI Taxonomy" id="87958"/>
    <lineage>
        <taxon>Eukaryota</taxon>
        <taxon>Metazoa</taxon>
        <taxon>Spiralia</taxon>
        <taxon>Lophotrochozoa</taxon>
        <taxon>Mollusca</taxon>
        <taxon>Gastropoda</taxon>
        <taxon>Patellogastropoda</taxon>
        <taxon>Patelloidea</taxon>
        <taxon>Patellidae</taxon>
        <taxon>Patella</taxon>
    </lineage>
</organism>
<feature type="transmembrane region" description="Helical" evidence="6">
    <location>
        <begin position="371"/>
        <end position="392"/>
    </location>
</feature>
<keyword evidence="5 6" id="KW-0472">Membrane</keyword>
<dbReference type="EMBL" id="JAZGQO010000011">
    <property type="protein sequence ID" value="KAK6174625.1"/>
    <property type="molecule type" value="Genomic_DNA"/>
</dbReference>
<feature type="transmembrane region" description="Helical" evidence="6">
    <location>
        <begin position="647"/>
        <end position="664"/>
    </location>
</feature>
<protein>
    <recommendedName>
        <fullName evidence="9">Cationic amino acid transporter</fullName>
    </recommendedName>
</protein>
<feature type="transmembrane region" description="Helical" evidence="6">
    <location>
        <begin position="621"/>
        <end position="641"/>
    </location>
</feature>
<keyword evidence="3 6" id="KW-0812">Transmembrane</keyword>
<evidence type="ECO:0000313" key="7">
    <source>
        <dbReference type="EMBL" id="KAK6174625.1"/>
    </source>
</evidence>
<gene>
    <name evidence="7" type="ORF">SNE40_017864</name>
</gene>
<accession>A0AAN8JD37</accession>
<feature type="transmembrane region" description="Helical" evidence="6">
    <location>
        <begin position="590"/>
        <end position="609"/>
    </location>
</feature>
<dbReference type="Pfam" id="PF13520">
    <property type="entry name" value="AA_permease_2"/>
    <property type="match status" value="1"/>
</dbReference>
<evidence type="ECO:0000256" key="5">
    <source>
        <dbReference type="ARBA" id="ARBA00023136"/>
    </source>
</evidence>
<evidence type="ECO:0000256" key="3">
    <source>
        <dbReference type="ARBA" id="ARBA00022692"/>
    </source>
</evidence>
<proteinExistence type="predicted"/>
<evidence type="ECO:0000313" key="8">
    <source>
        <dbReference type="Proteomes" id="UP001347796"/>
    </source>
</evidence>
<feature type="transmembrane region" description="Helical" evidence="6">
    <location>
        <begin position="346"/>
        <end position="365"/>
    </location>
</feature>
<dbReference type="GO" id="GO:0015171">
    <property type="term" value="F:amino acid transmembrane transporter activity"/>
    <property type="evidence" value="ECO:0007669"/>
    <property type="project" value="TreeGrafter"/>
</dbReference>
<feature type="transmembrane region" description="Helical" evidence="6">
    <location>
        <begin position="213"/>
        <end position="236"/>
    </location>
</feature>
<feature type="transmembrane region" description="Helical" evidence="6">
    <location>
        <begin position="557"/>
        <end position="578"/>
    </location>
</feature>
<keyword evidence="8" id="KW-1185">Reference proteome</keyword>
<dbReference type="AlphaFoldDB" id="A0AAN8JD37"/>
<keyword evidence="2" id="KW-0813">Transport</keyword>
<dbReference type="PANTHER" id="PTHR43243">
    <property type="entry name" value="INNER MEMBRANE TRANSPORTER YGJI-RELATED"/>
    <property type="match status" value="1"/>
</dbReference>
<dbReference type="Proteomes" id="UP001347796">
    <property type="component" value="Unassembled WGS sequence"/>
</dbReference>
<feature type="transmembrane region" description="Helical" evidence="6">
    <location>
        <begin position="90"/>
        <end position="114"/>
    </location>
</feature>